<feature type="domain" description="Metallo-beta-lactamase" evidence="1">
    <location>
        <begin position="71"/>
        <end position="251"/>
    </location>
</feature>
<dbReference type="Pfam" id="PF12706">
    <property type="entry name" value="Lactamase_B_2"/>
    <property type="match status" value="1"/>
</dbReference>
<dbReference type="PANTHER" id="PTHR42663">
    <property type="entry name" value="HYDROLASE C777.06C-RELATED-RELATED"/>
    <property type="match status" value="1"/>
</dbReference>
<protein>
    <submittedName>
        <fullName evidence="2">Unannotated protein</fullName>
    </submittedName>
</protein>
<reference evidence="2" key="1">
    <citation type="submission" date="2020-05" db="EMBL/GenBank/DDBJ databases">
        <authorList>
            <person name="Chiriac C."/>
            <person name="Salcher M."/>
            <person name="Ghai R."/>
            <person name="Kavagutti S V."/>
        </authorList>
    </citation>
    <scope>NUCLEOTIDE SEQUENCE</scope>
</reference>
<dbReference type="CDD" id="cd07715">
    <property type="entry name" value="TaR3-like_MBL-fold"/>
    <property type="match status" value="1"/>
</dbReference>
<dbReference type="SUPFAM" id="SSF56281">
    <property type="entry name" value="Metallo-hydrolase/oxidoreductase"/>
    <property type="match status" value="1"/>
</dbReference>
<dbReference type="AlphaFoldDB" id="A0A6J7UMX0"/>
<dbReference type="InterPro" id="IPR001279">
    <property type="entry name" value="Metallo-B-lactamas"/>
</dbReference>
<accession>A0A6J7UMX0</accession>
<name>A0A6J7UMX0_9ZZZZ</name>
<dbReference type="PANTHER" id="PTHR42663:SF4">
    <property type="entry name" value="SLL1036 PROTEIN"/>
    <property type="match status" value="1"/>
</dbReference>
<organism evidence="2">
    <name type="scientific">freshwater metagenome</name>
    <dbReference type="NCBI Taxonomy" id="449393"/>
    <lineage>
        <taxon>unclassified sequences</taxon>
        <taxon>metagenomes</taxon>
        <taxon>ecological metagenomes</taxon>
    </lineage>
</organism>
<sequence>MRGHDTGSETTFSVTFHGVRGSTPCHGDDIMRYGGNTSCVSVLTPNSQPILFDLGTGLRYFGKECLTRDTKFVGTCLLTHSHFDHTQGLPFFAPLLNEETVLTVRGPVQDDGMSLQAVFDKLVSPPLFPVGLSHIPGTISFVDTPNSDFMIDDVHVKARAIPHVGATLGFRIELNGKSIAYLSDHQQPTDGSHGISDGARELVEGADLLIHDSQFTPQEFAVKSTWGHCTAEYAVWVATTHGVKNLALFHHDPSRSDDALDASAACLTAIGKAAGCNVFIASEGLNFRL</sequence>
<gene>
    <name evidence="2" type="ORF">UFOPK4347_00917</name>
</gene>
<evidence type="ECO:0000313" key="2">
    <source>
        <dbReference type="EMBL" id="CAB5065357.1"/>
    </source>
</evidence>
<evidence type="ECO:0000259" key="1">
    <source>
        <dbReference type="Pfam" id="PF12706"/>
    </source>
</evidence>
<proteinExistence type="predicted"/>
<dbReference type="InterPro" id="IPR036866">
    <property type="entry name" value="RibonucZ/Hydroxyglut_hydro"/>
</dbReference>
<dbReference type="Gene3D" id="3.60.15.10">
    <property type="entry name" value="Ribonuclease Z/Hydroxyacylglutathione hydrolase-like"/>
    <property type="match status" value="1"/>
</dbReference>
<dbReference type="EMBL" id="CAFBQU010000020">
    <property type="protein sequence ID" value="CAB5065357.1"/>
    <property type="molecule type" value="Genomic_DNA"/>
</dbReference>